<protein>
    <recommendedName>
        <fullName evidence="10">Solute carrier family 25 member 38 homolog</fullName>
    </recommendedName>
</protein>
<dbReference type="VEuPathDB" id="AmoebaDB:FDP41_006173"/>
<keyword evidence="4" id="KW-0677">Repeat</keyword>
<dbReference type="VEuPathDB" id="AmoebaDB:NfTy_077730"/>
<dbReference type="PANTHER" id="PTHR46181">
    <property type="entry name" value="MITOCHONDRIAL GLYCINE TRANSPORTER"/>
    <property type="match status" value="1"/>
</dbReference>
<keyword evidence="9" id="KW-1185">Reference proteome</keyword>
<evidence type="ECO:0000256" key="2">
    <source>
        <dbReference type="ARBA" id="ARBA00022448"/>
    </source>
</evidence>
<reference evidence="8 9" key="1">
    <citation type="journal article" date="2019" name="Sci. Rep.">
        <title>Nanopore sequencing improves the draft genome of the human pathogenic amoeba Naegleria fowleri.</title>
        <authorList>
            <person name="Liechti N."/>
            <person name="Schurch N."/>
            <person name="Bruggmann R."/>
            <person name="Wittwer M."/>
        </authorList>
    </citation>
    <scope>NUCLEOTIDE SEQUENCE [LARGE SCALE GENOMIC DNA]</scope>
    <source>
        <strain evidence="8 9">ATCC 30894</strain>
    </source>
</reference>
<dbReference type="GO" id="GO:0005739">
    <property type="term" value="C:mitochondrion"/>
    <property type="evidence" value="ECO:0007669"/>
    <property type="project" value="TreeGrafter"/>
</dbReference>
<dbReference type="AlphaFoldDB" id="A0A6A5BP54"/>
<accession>A0A6A5BP54</accession>
<sequence length="302" mass="32918">MNKEKSYAHIVAGGVSGVFVSIATQPFDVLKTNLIGARERNPLFTNGKMQNQLQGTISFISTIYKTEGLRGLWRGLVPTSWRYLPGGAMYFGSIHFLKLGPLNTKNNGLPHPVNDFLIGAISKSCATISTMPILVVKTRFESIQACESMKSRSVSSTIKEIYNTGGIRGLFAGVTPTLLRDIPYSGLFYLFYRQSNDLLSVVVGQDATSSSNQIVSVAAISSIFAGASATLITHPFDLIRTRLQLPNQGGYSGFMDALVTIPKEEGLRSLFLRGIVPKIMKRGLGHAISWSLYESTVLLTTK</sequence>
<dbReference type="GO" id="GO:1904983">
    <property type="term" value="P:glycine import into mitochondrion"/>
    <property type="evidence" value="ECO:0007669"/>
    <property type="project" value="TreeGrafter"/>
</dbReference>
<comment type="subcellular location">
    <subcellularLocation>
        <location evidence="1">Membrane</location>
        <topology evidence="1">Multi-pass membrane protein</topology>
    </subcellularLocation>
</comment>
<dbReference type="Pfam" id="PF00153">
    <property type="entry name" value="Mito_carr"/>
    <property type="match status" value="3"/>
</dbReference>
<feature type="repeat" description="Solcar" evidence="6">
    <location>
        <begin position="213"/>
        <end position="299"/>
    </location>
</feature>
<comment type="caution">
    <text evidence="8">The sequence shown here is derived from an EMBL/GenBank/DDBJ whole genome shotgun (WGS) entry which is preliminary data.</text>
</comment>
<dbReference type="OrthoDB" id="1924968at2759"/>
<comment type="similarity">
    <text evidence="7">Belongs to the mitochondrial carrier (TC 2.A.29) family.</text>
</comment>
<evidence type="ECO:0000256" key="7">
    <source>
        <dbReference type="RuleBase" id="RU000488"/>
    </source>
</evidence>
<evidence type="ECO:0008006" key="10">
    <source>
        <dbReference type="Google" id="ProtNLM"/>
    </source>
</evidence>
<evidence type="ECO:0000313" key="9">
    <source>
        <dbReference type="Proteomes" id="UP000444721"/>
    </source>
</evidence>
<dbReference type="InterPro" id="IPR002067">
    <property type="entry name" value="MCP"/>
</dbReference>
<feature type="repeat" description="Solcar" evidence="6">
    <location>
        <begin position="4"/>
        <end position="100"/>
    </location>
</feature>
<keyword evidence="5 6" id="KW-0472">Membrane</keyword>
<keyword evidence="3 6" id="KW-0812">Transmembrane</keyword>
<gene>
    <name evidence="8" type="ORF">FDP41_006173</name>
</gene>
<dbReference type="GeneID" id="68113391"/>
<dbReference type="Proteomes" id="UP000444721">
    <property type="component" value="Unassembled WGS sequence"/>
</dbReference>
<dbReference type="PRINTS" id="PR00926">
    <property type="entry name" value="MITOCARRIER"/>
</dbReference>
<dbReference type="GO" id="GO:0016020">
    <property type="term" value="C:membrane"/>
    <property type="evidence" value="ECO:0007669"/>
    <property type="project" value="UniProtKB-SubCell"/>
</dbReference>
<dbReference type="SUPFAM" id="SSF103506">
    <property type="entry name" value="Mitochondrial carrier"/>
    <property type="match status" value="1"/>
</dbReference>
<keyword evidence="2 7" id="KW-0813">Transport</keyword>
<dbReference type="Gene3D" id="1.50.40.10">
    <property type="entry name" value="Mitochondrial carrier domain"/>
    <property type="match status" value="1"/>
</dbReference>
<dbReference type="GO" id="GO:0015187">
    <property type="term" value="F:glycine transmembrane transporter activity"/>
    <property type="evidence" value="ECO:0007669"/>
    <property type="project" value="TreeGrafter"/>
</dbReference>
<dbReference type="EMBL" id="VFQX01000051">
    <property type="protein sequence ID" value="KAF0974699.1"/>
    <property type="molecule type" value="Genomic_DNA"/>
</dbReference>
<dbReference type="RefSeq" id="XP_044559412.1">
    <property type="nucleotide sequence ID" value="XM_044709779.1"/>
</dbReference>
<evidence type="ECO:0000256" key="6">
    <source>
        <dbReference type="PROSITE-ProRule" id="PRU00282"/>
    </source>
</evidence>
<dbReference type="InterPro" id="IPR018108">
    <property type="entry name" value="MCP_transmembrane"/>
</dbReference>
<dbReference type="PROSITE" id="PS50920">
    <property type="entry name" value="SOLCAR"/>
    <property type="match status" value="3"/>
</dbReference>
<evidence type="ECO:0000256" key="1">
    <source>
        <dbReference type="ARBA" id="ARBA00004141"/>
    </source>
</evidence>
<organism evidence="8 9">
    <name type="scientific">Naegleria fowleri</name>
    <name type="common">Brain eating amoeba</name>
    <dbReference type="NCBI Taxonomy" id="5763"/>
    <lineage>
        <taxon>Eukaryota</taxon>
        <taxon>Discoba</taxon>
        <taxon>Heterolobosea</taxon>
        <taxon>Tetramitia</taxon>
        <taxon>Eutetramitia</taxon>
        <taxon>Vahlkampfiidae</taxon>
        <taxon>Naegleria</taxon>
    </lineage>
</organism>
<evidence type="ECO:0000256" key="5">
    <source>
        <dbReference type="ARBA" id="ARBA00023136"/>
    </source>
</evidence>
<evidence type="ECO:0000256" key="4">
    <source>
        <dbReference type="ARBA" id="ARBA00022737"/>
    </source>
</evidence>
<evidence type="ECO:0000256" key="3">
    <source>
        <dbReference type="ARBA" id="ARBA00022692"/>
    </source>
</evidence>
<proteinExistence type="inferred from homology"/>
<name>A0A6A5BP54_NAEFO</name>
<evidence type="ECO:0000313" key="8">
    <source>
        <dbReference type="EMBL" id="KAF0974699.1"/>
    </source>
</evidence>
<dbReference type="PANTHER" id="PTHR46181:SF3">
    <property type="entry name" value="MITOCHONDRIAL GLYCINE TRANSPORTER"/>
    <property type="match status" value="1"/>
</dbReference>
<dbReference type="VEuPathDB" id="AmoebaDB:NF0021580"/>
<feature type="repeat" description="Solcar" evidence="6">
    <location>
        <begin position="110"/>
        <end position="198"/>
    </location>
</feature>
<dbReference type="InterPro" id="IPR023395">
    <property type="entry name" value="MCP_dom_sf"/>
</dbReference>
<dbReference type="OMA" id="QSGVLWM"/>